<dbReference type="EMBL" id="LXQA010852834">
    <property type="protein sequence ID" value="MCI74075.1"/>
    <property type="molecule type" value="Genomic_DNA"/>
</dbReference>
<accession>A0A392UQM1</accession>
<keyword evidence="2" id="KW-1185">Reference proteome</keyword>
<sequence length="24" mass="2569">QPFREEFADVAAAGWLRACCTGAV</sequence>
<organism evidence="1 2">
    <name type="scientific">Trifolium medium</name>
    <dbReference type="NCBI Taxonomy" id="97028"/>
    <lineage>
        <taxon>Eukaryota</taxon>
        <taxon>Viridiplantae</taxon>
        <taxon>Streptophyta</taxon>
        <taxon>Embryophyta</taxon>
        <taxon>Tracheophyta</taxon>
        <taxon>Spermatophyta</taxon>
        <taxon>Magnoliopsida</taxon>
        <taxon>eudicotyledons</taxon>
        <taxon>Gunneridae</taxon>
        <taxon>Pentapetalae</taxon>
        <taxon>rosids</taxon>
        <taxon>fabids</taxon>
        <taxon>Fabales</taxon>
        <taxon>Fabaceae</taxon>
        <taxon>Papilionoideae</taxon>
        <taxon>50 kb inversion clade</taxon>
        <taxon>NPAAA clade</taxon>
        <taxon>Hologalegina</taxon>
        <taxon>IRL clade</taxon>
        <taxon>Trifolieae</taxon>
        <taxon>Trifolium</taxon>
    </lineage>
</organism>
<comment type="caution">
    <text evidence="1">The sequence shown here is derived from an EMBL/GenBank/DDBJ whole genome shotgun (WGS) entry which is preliminary data.</text>
</comment>
<evidence type="ECO:0000313" key="2">
    <source>
        <dbReference type="Proteomes" id="UP000265520"/>
    </source>
</evidence>
<name>A0A392UQM1_9FABA</name>
<feature type="non-terminal residue" evidence="1">
    <location>
        <position position="1"/>
    </location>
</feature>
<dbReference type="Proteomes" id="UP000265520">
    <property type="component" value="Unassembled WGS sequence"/>
</dbReference>
<protein>
    <submittedName>
        <fullName evidence="1">Uncharacterized protein</fullName>
    </submittedName>
</protein>
<evidence type="ECO:0000313" key="1">
    <source>
        <dbReference type="EMBL" id="MCI74075.1"/>
    </source>
</evidence>
<proteinExistence type="predicted"/>
<dbReference type="AlphaFoldDB" id="A0A392UQM1"/>
<reference evidence="1 2" key="1">
    <citation type="journal article" date="2018" name="Front. Plant Sci.">
        <title>Red Clover (Trifolium pratense) and Zigzag Clover (T. medium) - A Picture of Genomic Similarities and Differences.</title>
        <authorList>
            <person name="Dluhosova J."/>
            <person name="Istvanek J."/>
            <person name="Nedelnik J."/>
            <person name="Repkova J."/>
        </authorList>
    </citation>
    <scope>NUCLEOTIDE SEQUENCE [LARGE SCALE GENOMIC DNA]</scope>
    <source>
        <strain evidence="2">cv. 10/8</strain>
        <tissue evidence="1">Leaf</tissue>
    </source>
</reference>